<evidence type="ECO:0000256" key="17">
    <source>
        <dbReference type="SAM" id="MobiDB-lite"/>
    </source>
</evidence>
<evidence type="ECO:0000256" key="10">
    <source>
        <dbReference type="ARBA" id="ARBA00023163"/>
    </source>
</evidence>
<gene>
    <name evidence="19" type="ORF">FSP39_020426</name>
</gene>
<evidence type="ECO:0000256" key="11">
    <source>
        <dbReference type="ARBA" id="ARBA00023228"/>
    </source>
</evidence>
<dbReference type="InterPro" id="IPR026229">
    <property type="entry name" value="VOPP1"/>
</dbReference>
<dbReference type="GO" id="GO:0005765">
    <property type="term" value="C:lysosomal membrane"/>
    <property type="evidence" value="ECO:0007669"/>
    <property type="project" value="UniProtKB-SubCell"/>
</dbReference>
<evidence type="ECO:0000256" key="16">
    <source>
        <dbReference type="ARBA" id="ARBA00046288"/>
    </source>
</evidence>
<evidence type="ECO:0000256" key="4">
    <source>
        <dbReference type="ARBA" id="ARBA00022692"/>
    </source>
</evidence>
<keyword evidence="11" id="KW-0458">Lysosome</keyword>
<reference evidence="19" key="1">
    <citation type="submission" date="2019-08" db="EMBL/GenBank/DDBJ databases">
        <title>The improved chromosome-level genome for the pearl oyster Pinctada fucata martensii using PacBio sequencing and Hi-C.</title>
        <authorList>
            <person name="Zheng Z."/>
        </authorList>
    </citation>
    <scope>NUCLEOTIDE SEQUENCE</scope>
    <source>
        <strain evidence="19">ZZ-2019</strain>
        <tissue evidence="19">Adductor muscle</tissue>
    </source>
</reference>
<keyword evidence="6" id="KW-0967">Endosome</keyword>
<dbReference type="GO" id="GO:0031902">
    <property type="term" value="C:late endosome membrane"/>
    <property type="evidence" value="ECO:0007669"/>
    <property type="project" value="UniProtKB-SubCell"/>
</dbReference>
<feature type="region of interest" description="Disordered" evidence="17">
    <location>
        <begin position="126"/>
        <end position="194"/>
    </location>
</feature>
<keyword evidence="8" id="KW-0805">Transcription regulation</keyword>
<comment type="similarity">
    <text evidence="3">Belongs to the VOPP1/ECOP family.</text>
</comment>
<proteinExistence type="inferred from homology"/>
<evidence type="ECO:0000256" key="2">
    <source>
        <dbReference type="ARBA" id="ARBA00004656"/>
    </source>
</evidence>
<feature type="non-terminal residue" evidence="19">
    <location>
        <position position="1"/>
    </location>
</feature>
<evidence type="ECO:0000313" key="19">
    <source>
        <dbReference type="EMBL" id="KAK3108994.1"/>
    </source>
</evidence>
<evidence type="ECO:0000256" key="3">
    <source>
        <dbReference type="ARBA" id="ARBA00006655"/>
    </source>
</evidence>
<accession>A0AA88YPA8</accession>
<dbReference type="EMBL" id="VSWD01000001">
    <property type="protein sequence ID" value="KAK3108994.1"/>
    <property type="molecule type" value="Genomic_DNA"/>
</dbReference>
<dbReference type="PANTHER" id="PTHR14971:SF2">
    <property type="entry name" value="VESICULAR, OVEREXPRESSED IN CANCER, PROSURVIVAL PROTEIN 1"/>
    <property type="match status" value="1"/>
</dbReference>
<evidence type="ECO:0000313" key="20">
    <source>
        <dbReference type="Proteomes" id="UP001186944"/>
    </source>
</evidence>
<name>A0AA88YPA8_PINIB</name>
<feature type="compositionally biased region" description="Polar residues" evidence="17">
    <location>
        <begin position="181"/>
        <end position="194"/>
    </location>
</feature>
<evidence type="ECO:0000256" key="18">
    <source>
        <dbReference type="SAM" id="Phobius"/>
    </source>
</evidence>
<dbReference type="Proteomes" id="UP001186944">
    <property type="component" value="Unassembled WGS sequence"/>
</dbReference>
<comment type="subcellular location">
    <subcellularLocation>
        <location evidence="1">Cytoplasmic vesicle membrane</location>
    </subcellularLocation>
    <subcellularLocation>
        <location evidence="16">Endomembrane system</location>
        <topology evidence="16">Single-pass type I membrane protein</topology>
    </subcellularLocation>
    <subcellularLocation>
        <location evidence="13">Late endosome membrane</location>
        <topology evidence="13">Single-pass membrane protein</topology>
    </subcellularLocation>
    <subcellularLocation>
        <location evidence="2">Lysosome membrane</location>
    </subcellularLocation>
</comment>
<evidence type="ECO:0000256" key="5">
    <source>
        <dbReference type="ARBA" id="ARBA00022729"/>
    </source>
</evidence>
<organism evidence="19 20">
    <name type="scientific">Pinctada imbricata</name>
    <name type="common">Atlantic pearl-oyster</name>
    <name type="synonym">Pinctada martensii</name>
    <dbReference type="NCBI Taxonomy" id="66713"/>
    <lineage>
        <taxon>Eukaryota</taxon>
        <taxon>Metazoa</taxon>
        <taxon>Spiralia</taxon>
        <taxon>Lophotrochozoa</taxon>
        <taxon>Mollusca</taxon>
        <taxon>Bivalvia</taxon>
        <taxon>Autobranchia</taxon>
        <taxon>Pteriomorphia</taxon>
        <taxon>Pterioida</taxon>
        <taxon>Pterioidea</taxon>
        <taxon>Pteriidae</taxon>
        <taxon>Pinctada</taxon>
    </lineage>
</organism>
<evidence type="ECO:0000256" key="13">
    <source>
        <dbReference type="ARBA" id="ARBA00035628"/>
    </source>
</evidence>
<evidence type="ECO:0000256" key="15">
    <source>
        <dbReference type="ARBA" id="ARBA00035715"/>
    </source>
</evidence>
<evidence type="ECO:0000256" key="12">
    <source>
        <dbReference type="ARBA" id="ARBA00023329"/>
    </source>
</evidence>
<keyword evidence="5" id="KW-0732">Signal</keyword>
<sequence length="194" mass="21896">RCKRCCGSSCCYDDDRHMTYEYRISFWNLWYFWFVILFILMSCFGGCGYYKQRQRYAQSQNTFFGSIGRDRSTTHRNNGAIIVDHTHPSYYAYSGPGADIPAEVTMQPPPYSEVVTQPVLYPANKSDLPPYPGFDTTPVVPLDQPQSGMPASSTPVVNQASSTMPAPPAYSEHPTNDRPDNNQSRPEPTNQNQA</sequence>
<keyword evidence="7 18" id="KW-1133">Transmembrane helix</keyword>
<evidence type="ECO:0000256" key="9">
    <source>
        <dbReference type="ARBA" id="ARBA00023136"/>
    </source>
</evidence>
<dbReference type="PANTHER" id="PTHR14971">
    <property type="entry name" value="VESICULAR, OVEREXPRESSED IN CANCER, PROSURVIVAL PROTEIN 1"/>
    <property type="match status" value="1"/>
</dbReference>
<comment type="caution">
    <text evidence="19">The sequence shown here is derived from an EMBL/GenBank/DDBJ whole genome shotgun (WGS) entry which is preliminary data.</text>
</comment>
<keyword evidence="10" id="KW-0804">Transcription</keyword>
<protein>
    <recommendedName>
        <fullName evidence="14">WW domain binding protein VOPP1</fullName>
    </recommendedName>
    <alternativeName>
        <fullName evidence="15">Vesicular, overexpressed in cancer, prosurvival protein 1</fullName>
    </alternativeName>
</protein>
<keyword evidence="4 18" id="KW-0812">Transmembrane</keyword>
<keyword evidence="20" id="KW-1185">Reference proteome</keyword>
<evidence type="ECO:0000256" key="14">
    <source>
        <dbReference type="ARBA" id="ARBA00035708"/>
    </source>
</evidence>
<evidence type="ECO:0000256" key="8">
    <source>
        <dbReference type="ARBA" id="ARBA00023015"/>
    </source>
</evidence>
<evidence type="ECO:0000256" key="7">
    <source>
        <dbReference type="ARBA" id="ARBA00022989"/>
    </source>
</evidence>
<evidence type="ECO:0000256" key="1">
    <source>
        <dbReference type="ARBA" id="ARBA00004156"/>
    </source>
</evidence>
<feature type="compositionally biased region" description="Polar residues" evidence="17">
    <location>
        <begin position="144"/>
        <end position="164"/>
    </location>
</feature>
<evidence type="ECO:0000256" key="6">
    <source>
        <dbReference type="ARBA" id="ARBA00022753"/>
    </source>
</evidence>
<keyword evidence="9 18" id="KW-0472">Membrane</keyword>
<keyword evidence="12" id="KW-0968">Cytoplasmic vesicle</keyword>
<feature type="transmembrane region" description="Helical" evidence="18">
    <location>
        <begin position="30"/>
        <end position="50"/>
    </location>
</feature>
<dbReference type="AlphaFoldDB" id="A0AA88YPA8"/>